<sequence>MPFIGTPRTAEEIQEWIEDQRLKIDYAMSRRDWRHCANVILYTICGAEGIFDLEGEIIILYRKLAICYDDTGDAAAAAQARAIVDELRAAQS</sequence>
<reference evidence="1" key="1">
    <citation type="submission" date="2022-07" db="EMBL/GenBank/DDBJ databases">
        <title>Genome Sequence of Lecanicillium saksenae.</title>
        <authorList>
            <person name="Buettner E."/>
        </authorList>
    </citation>
    <scope>NUCLEOTIDE SEQUENCE</scope>
    <source>
        <strain evidence="1">VT-O1</strain>
    </source>
</reference>
<gene>
    <name evidence="1" type="ORF">NLG97_g2025</name>
</gene>
<accession>A0ACC1R654</accession>
<organism evidence="1 2">
    <name type="scientific">Lecanicillium saksenae</name>
    <dbReference type="NCBI Taxonomy" id="468837"/>
    <lineage>
        <taxon>Eukaryota</taxon>
        <taxon>Fungi</taxon>
        <taxon>Dikarya</taxon>
        <taxon>Ascomycota</taxon>
        <taxon>Pezizomycotina</taxon>
        <taxon>Sordariomycetes</taxon>
        <taxon>Hypocreomycetidae</taxon>
        <taxon>Hypocreales</taxon>
        <taxon>Cordycipitaceae</taxon>
        <taxon>Lecanicillium</taxon>
    </lineage>
</organism>
<dbReference type="EMBL" id="JANAKD010000122">
    <property type="protein sequence ID" value="KAJ3497292.1"/>
    <property type="molecule type" value="Genomic_DNA"/>
</dbReference>
<evidence type="ECO:0000313" key="1">
    <source>
        <dbReference type="EMBL" id="KAJ3497292.1"/>
    </source>
</evidence>
<dbReference type="Proteomes" id="UP001148737">
    <property type="component" value="Unassembled WGS sequence"/>
</dbReference>
<keyword evidence="2" id="KW-1185">Reference proteome</keyword>
<name>A0ACC1R654_9HYPO</name>
<evidence type="ECO:0000313" key="2">
    <source>
        <dbReference type="Proteomes" id="UP001148737"/>
    </source>
</evidence>
<comment type="caution">
    <text evidence="1">The sequence shown here is derived from an EMBL/GenBank/DDBJ whole genome shotgun (WGS) entry which is preliminary data.</text>
</comment>
<protein>
    <submittedName>
        <fullName evidence="1">Uncharacterized protein</fullName>
    </submittedName>
</protein>
<proteinExistence type="predicted"/>